<dbReference type="InParanoid" id="F0Y7Z7"/>
<feature type="region of interest" description="Disordered" evidence="5">
    <location>
        <begin position="586"/>
        <end position="609"/>
    </location>
</feature>
<dbReference type="OrthoDB" id="6372431at2759"/>
<name>F0Y7Z7_AURAN</name>
<feature type="signal peptide" evidence="7">
    <location>
        <begin position="1"/>
        <end position="17"/>
    </location>
</feature>
<keyword evidence="7" id="KW-0732">Signal</keyword>
<evidence type="ECO:0000313" key="9">
    <source>
        <dbReference type="Proteomes" id="UP000002729"/>
    </source>
</evidence>
<dbReference type="RefSeq" id="XP_009036783.1">
    <property type="nucleotide sequence ID" value="XM_009038535.1"/>
</dbReference>
<dbReference type="PANTHER" id="PTHR11782:SF83">
    <property type="entry name" value="GUANOSINE-DIPHOSPHATASE"/>
    <property type="match status" value="1"/>
</dbReference>
<dbReference type="OMA" id="FMLNFTN"/>
<evidence type="ECO:0000256" key="2">
    <source>
        <dbReference type="ARBA" id="ARBA00022801"/>
    </source>
</evidence>
<keyword evidence="4" id="KW-0547">Nucleotide-binding</keyword>
<dbReference type="GO" id="GO:0017110">
    <property type="term" value="F:nucleoside diphosphate phosphatase activity"/>
    <property type="evidence" value="ECO:0007669"/>
    <property type="project" value="TreeGrafter"/>
</dbReference>
<protein>
    <recommendedName>
        <fullName evidence="10">Apyrase</fullName>
    </recommendedName>
</protein>
<sequence>MASGSLLALLLAAVAIADEGAGGARGHSIEVQEETTFGILIDAGSTGSRMHIYEWSSRTFSEIPPPLSLPLTSERWSERIRPGLSAFGAEPSKAARTLAPLLAKAKEELAGYEDYWSEYPIYVKATAGMRELPEQQRDAIIAAVRAFRFENDEQARVIAGEEEAAYAWVAVNFVDGALLDATAGPFGTATPSRARGSLEMGGSSSQISFYKPQQDILAGLFKLQLGTRAHINLYGHSFLHYGRVSSRRLHWSHLAAKHGCWGESDGRYRDPKPCVVADPCVPAGEAVSDWAQTSVTGVFGLSPPLTHGNTNGNVTVTGTRRTRESYAACRKQVRDHLFDPSFNRWCEYSHNGQCAYIGVYQPRLPEGPDYGNFVLLGNYVKLFSMLKLPRTTNLREFAARADAVCGGEDEPLPEGKLSKDEFCFVAAFAYESLTTGHGFDGTRNYTYVDSTQYNGAHVNVGWPLGAMLYEINALPWTYVAPRRKAPDDDDGGDDAAPVSREQVDVPPGKRKVFFLRERKASPEPRRTPAGAVAVAAALIAVAAVLLAVERRHSFATGGRDAWADPEDARRLDDGRDANCCDAWTIAPPAAAPSPSVHSPRHSLRSGSLP</sequence>
<dbReference type="GeneID" id="20224528"/>
<evidence type="ECO:0008006" key="10">
    <source>
        <dbReference type="Google" id="ProtNLM"/>
    </source>
</evidence>
<evidence type="ECO:0000256" key="5">
    <source>
        <dbReference type="SAM" id="MobiDB-lite"/>
    </source>
</evidence>
<feature type="chain" id="PRO_5003264451" description="Apyrase" evidence="7">
    <location>
        <begin position="18"/>
        <end position="609"/>
    </location>
</feature>
<dbReference type="Gene3D" id="3.30.420.150">
    <property type="entry name" value="Exopolyphosphatase. Domain 2"/>
    <property type="match status" value="1"/>
</dbReference>
<dbReference type="GO" id="GO:0016020">
    <property type="term" value="C:membrane"/>
    <property type="evidence" value="ECO:0007669"/>
    <property type="project" value="TreeGrafter"/>
</dbReference>
<dbReference type="AlphaFoldDB" id="F0Y7Z7"/>
<feature type="active site" description="Proton acceptor" evidence="3">
    <location>
        <position position="163"/>
    </location>
</feature>
<keyword evidence="4" id="KW-0067">ATP-binding</keyword>
<accession>F0Y7Z7</accession>
<keyword evidence="2" id="KW-0378">Hydrolase</keyword>
<organism evidence="9">
    <name type="scientific">Aureococcus anophagefferens</name>
    <name type="common">Harmful bloom alga</name>
    <dbReference type="NCBI Taxonomy" id="44056"/>
    <lineage>
        <taxon>Eukaryota</taxon>
        <taxon>Sar</taxon>
        <taxon>Stramenopiles</taxon>
        <taxon>Ochrophyta</taxon>
        <taxon>Pelagophyceae</taxon>
        <taxon>Pelagomonadales</taxon>
        <taxon>Pelagomonadaceae</taxon>
        <taxon>Aureococcus</taxon>
    </lineage>
</organism>
<feature type="compositionally biased region" description="Low complexity" evidence="5">
    <location>
        <begin position="586"/>
        <end position="597"/>
    </location>
</feature>
<evidence type="ECO:0000256" key="6">
    <source>
        <dbReference type="SAM" id="Phobius"/>
    </source>
</evidence>
<evidence type="ECO:0000313" key="8">
    <source>
        <dbReference type="EMBL" id="EGB08802.1"/>
    </source>
</evidence>
<reference evidence="8 9" key="1">
    <citation type="journal article" date="2011" name="Proc. Natl. Acad. Sci. U.S.A.">
        <title>Niche of harmful alga Aureococcus anophagefferens revealed through ecogenomics.</title>
        <authorList>
            <person name="Gobler C.J."/>
            <person name="Berry D.L."/>
            <person name="Dyhrman S.T."/>
            <person name="Wilhelm S.W."/>
            <person name="Salamov A."/>
            <person name="Lobanov A.V."/>
            <person name="Zhang Y."/>
            <person name="Collier J.L."/>
            <person name="Wurch L.L."/>
            <person name="Kustka A.B."/>
            <person name="Dill B.D."/>
            <person name="Shah M."/>
            <person name="VerBerkmoes N.C."/>
            <person name="Kuo A."/>
            <person name="Terry A."/>
            <person name="Pangilinan J."/>
            <person name="Lindquist E.A."/>
            <person name="Lucas S."/>
            <person name="Paulsen I.T."/>
            <person name="Hattenrath-Lehmann T.K."/>
            <person name="Talmage S.C."/>
            <person name="Walker E.A."/>
            <person name="Koch F."/>
            <person name="Burson A.M."/>
            <person name="Marcoval M.A."/>
            <person name="Tang Y.Z."/>
            <person name="Lecleir G.R."/>
            <person name="Coyne K.J."/>
            <person name="Berg G.M."/>
            <person name="Bertrand E.M."/>
            <person name="Saito M.A."/>
            <person name="Gladyshev V.N."/>
            <person name="Grigoriev I.V."/>
        </authorList>
    </citation>
    <scope>NUCLEOTIDE SEQUENCE [LARGE SCALE GENOMIC DNA]</scope>
    <source>
        <strain evidence="9">CCMP 1984</strain>
    </source>
</reference>
<evidence type="ECO:0000256" key="1">
    <source>
        <dbReference type="ARBA" id="ARBA00009283"/>
    </source>
</evidence>
<comment type="similarity">
    <text evidence="1">Belongs to the GDA1/CD39 NTPase family.</text>
</comment>
<dbReference type="PANTHER" id="PTHR11782">
    <property type="entry name" value="ADENOSINE/GUANOSINE DIPHOSPHATASE"/>
    <property type="match status" value="1"/>
</dbReference>
<dbReference type="GO" id="GO:0009134">
    <property type="term" value="P:nucleoside diphosphate catabolic process"/>
    <property type="evidence" value="ECO:0007669"/>
    <property type="project" value="TreeGrafter"/>
</dbReference>
<dbReference type="InterPro" id="IPR000407">
    <property type="entry name" value="GDA1_CD39_NTPase"/>
</dbReference>
<evidence type="ECO:0000256" key="3">
    <source>
        <dbReference type="PIRSR" id="PIRSR600407-1"/>
    </source>
</evidence>
<evidence type="ECO:0000256" key="4">
    <source>
        <dbReference type="PIRSR" id="PIRSR600407-2"/>
    </source>
</evidence>
<proteinExistence type="inferred from homology"/>
<keyword evidence="9" id="KW-1185">Reference proteome</keyword>
<feature type="transmembrane region" description="Helical" evidence="6">
    <location>
        <begin position="529"/>
        <end position="548"/>
    </location>
</feature>
<gene>
    <name evidence="8" type="ORF">AURANDRAFT_63839</name>
</gene>
<dbReference type="Pfam" id="PF01150">
    <property type="entry name" value="GDA1_CD39"/>
    <property type="match status" value="1"/>
</dbReference>
<dbReference type="GO" id="GO:0005524">
    <property type="term" value="F:ATP binding"/>
    <property type="evidence" value="ECO:0007669"/>
    <property type="project" value="UniProtKB-KW"/>
</dbReference>
<dbReference type="Gene3D" id="3.30.420.40">
    <property type="match status" value="1"/>
</dbReference>
<keyword evidence="6" id="KW-0812">Transmembrane</keyword>
<dbReference type="eggNOG" id="KOG1386">
    <property type="taxonomic scope" value="Eukaryota"/>
</dbReference>
<keyword evidence="6" id="KW-1133">Transmembrane helix</keyword>
<feature type="binding site" evidence="4">
    <location>
        <begin position="202"/>
        <end position="206"/>
    </location>
    <ligand>
        <name>ATP</name>
        <dbReference type="ChEBI" id="CHEBI:30616"/>
    </ligand>
</feature>
<dbReference type="CDD" id="cd24003">
    <property type="entry name" value="ASKHA_NBD_GDA1_CD39_NTPase"/>
    <property type="match status" value="1"/>
</dbReference>
<dbReference type="EMBL" id="GL833127">
    <property type="protein sequence ID" value="EGB08802.1"/>
    <property type="molecule type" value="Genomic_DNA"/>
</dbReference>
<dbReference type="Proteomes" id="UP000002729">
    <property type="component" value="Unassembled WGS sequence"/>
</dbReference>
<dbReference type="KEGG" id="aaf:AURANDRAFT_63839"/>
<keyword evidence="6" id="KW-0472">Membrane</keyword>
<evidence type="ECO:0000256" key="7">
    <source>
        <dbReference type="SAM" id="SignalP"/>
    </source>
</evidence>